<dbReference type="Pfam" id="PF13445">
    <property type="entry name" value="zf-RING_UBOX"/>
    <property type="match status" value="1"/>
</dbReference>
<dbReference type="Pfam" id="PF02190">
    <property type="entry name" value="LON_substr_bdg"/>
    <property type="match status" value="1"/>
</dbReference>
<dbReference type="PANTHER" id="PTHR23327:SF42">
    <property type="entry name" value="LON PEPTIDASE N-TERMINAL DOMAIN AND RING FINGER PROTEIN C14F5.10C"/>
    <property type="match status" value="1"/>
</dbReference>
<dbReference type="AlphaFoldDB" id="A0A6H0XKZ7"/>
<keyword evidence="2 4" id="KW-0863">Zinc-finger</keyword>
<evidence type="ECO:0008006" key="9">
    <source>
        <dbReference type="Google" id="ProtNLM"/>
    </source>
</evidence>
<feature type="domain" description="RING-type" evidence="5">
    <location>
        <begin position="60"/>
        <end position="111"/>
    </location>
</feature>
<dbReference type="InterPro" id="IPR003111">
    <property type="entry name" value="Lon_prtase_N"/>
</dbReference>
<evidence type="ECO:0000259" key="5">
    <source>
        <dbReference type="PROSITE" id="PS50089"/>
    </source>
</evidence>
<feature type="domain" description="RING-type" evidence="5">
    <location>
        <begin position="230"/>
        <end position="268"/>
    </location>
</feature>
<dbReference type="InterPro" id="IPR017907">
    <property type="entry name" value="Znf_RING_CS"/>
</dbReference>
<dbReference type="InterPro" id="IPR015947">
    <property type="entry name" value="PUA-like_sf"/>
</dbReference>
<reference evidence="7 8" key="1">
    <citation type="journal article" date="2016" name="Sci. Rep.">
        <title>Peltaster fructicola genome reveals evolution from an invasive phytopathogen to an ectophytic parasite.</title>
        <authorList>
            <person name="Xu C."/>
            <person name="Chen H."/>
            <person name="Gleason M.L."/>
            <person name="Xu J.R."/>
            <person name="Liu H."/>
            <person name="Zhang R."/>
            <person name="Sun G."/>
        </authorList>
    </citation>
    <scope>NUCLEOTIDE SEQUENCE [LARGE SCALE GENOMIC DNA]</scope>
    <source>
        <strain evidence="7 8">LNHT1506</strain>
    </source>
</reference>
<gene>
    <name evidence="7" type="ORF">AMS68_000910</name>
</gene>
<evidence type="ECO:0000256" key="1">
    <source>
        <dbReference type="ARBA" id="ARBA00022723"/>
    </source>
</evidence>
<dbReference type="PROSITE" id="PS00518">
    <property type="entry name" value="ZF_RING_1"/>
    <property type="match status" value="1"/>
</dbReference>
<proteinExistence type="predicted"/>
<evidence type="ECO:0000256" key="4">
    <source>
        <dbReference type="PROSITE-ProRule" id="PRU00175"/>
    </source>
</evidence>
<dbReference type="Gene3D" id="2.30.130.40">
    <property type="entry name" value="LON domain-like"/>
    <property type="match status" value="1"/>
</dbReference>
<keyword evidence="8" id="KW-1185">Reference proteome</keyword>
<keyword evidence="1" id="KW-0479">Metal-binding</keyword>
<dbReference type="PROSITE" id="PS50089">
    <property type="entry name" value="ZF_RING_2"/>
    <property type="match status" value="2"/>
</dbReference>
<dbReference type="EMBL" id="CP051139">
    <property type="protein sequence ID" value="QIW95392.1"/>
    <property type="molecule type" value="Genomic_DNA"/>
</dbReference>
<evidence type="ECO:0000256" key="3">
    <source>
        <dbReference type="ARBA" id="ARBA00022833"/>
    </source>
</evidence>
<dbReference type="SUPFAM" id="SSF57850">
    <property type="entry name" value="RING/U-box"/>
    <property type="match status" value="2"/>
</dbReference>
<dbReference type="InterPro" id="IPR046336">
    <property type="entry name" value="Lon_prtase_N_sf"/>
</dbReference>
<dbReference type="InterPro" id="IPR001841">
    <property type="entry name" value="Znf_RING"/>
</dbReference>
<feature type="domain" description="Lon N-terminal" evidence="6">
    <location>
        <begin position="315"/>
        <end position="538"/>
    </location>
</feature>
<dbReference type="PROSITE" id="PS51787">
    <property type="entry name" value="LON_N"/>
    <property type="match status" value="1"/>
</dbReference>
<dbReference type="GO" id="GO:0008270">
    <property type="term" value="F:zinc ion binding"/>
    <property type="evidence" value="ECO:0007669"/>
    <property type="project" value="UniProtKB-KW"/>
</dbReference>
<keyword evidence="3" id="KW-0862">Zinc</keyword>
<dbReference type="Proteomes" id="UP000503462">
    <property type="component" value="Chromosome 1"/>
</dbReference>
<dbReference type="Pfam" id="PF13923">
    <property type="entry name" value="zf-C3HC4_2"/>
    <property type="match status" value="1"/>
</dbReference>
<accession>A0A6H0XKZ7</accession>
<dbReference type="Gene3D" id="3.30.40.10">
    <property type="entry name" value="Zinc/RING finger domain, C3HC4 (zinc finger)"/>
    <property type="match status" value="2"/>
</dbReference>
<dbReference type="PANTHER" id="PTHR23327">
    <property type="entry name" value="RING FINGER PROTEIN 127"/>
    <property type="match status" value="1"/>
</dbReference>
<evidence type="ECO:0000313" key="7">
    <source>
        <dbReference type="EMBL" id="QIW95392.1"/>
    </source>
</evidence>
<organism evidence="7 8">
    <name type="scientific">Peltaster fructicola</name>
    <dbReference type="NCBI Taxonomy" id="286661"/>
    <lineage>
        <taxon>Eukaryota</taxon>
        <taxon>Fungi</taxon>
        <taxon>Dikarya</taxon>
        <taxon>Ascomycota</taxon>
        <taxon>Pezizomycotina</taxon>
        <taxon>Dothideomycetes</taxon>
        <taxon>Dothideomycetes incertae sedis</taxon>
        <taxon>Peltaster</taxon>
    </lineage>
</organism>
<dbReference type="SUPFAM" id="SSF88697">
    <property type="entry name" value="PUA domain-like"/>
    <property type="match status" value="1"/>
</dbReference>
<dbReference type="Gene3D" id="1.20.58.1480">
    <property type="match status" value="1"/>
</dbReference>
<evidence type="ECO:0000259" key="6">
    <source>
        <dbReference type="PROSITE" id="PS51787"/>
    </source>
</evidence>
<dbReference type="InterPro" id="IPR013083">
    <property type="entry name" value="Znf_RING/FYVE/PHD"/>
</dbReference>
<name>A0A6H0XKZ7_9PEZI</name>
<dbReference type="CDD" id="cd16514">
    <property type="entry name" value="RING-HC_LONFs_rpt2"/>
    <property type="match status" value="1"/>
</dbReference>
<dbReference type="SMART" id="SM00184">
    <property type="entry name" value="RING"/>
    <property type="match status" value="2"/>
</dbReference>
<dbReference type="OrthoDB" id="264917at2759"/>
<sequence length="551" mass="61986">MSVLQSAGDSSISEGRAYDTVRSEQTAYMSDNAPVSEKRTHVSGLTAHEDARALVRLIQCPLCSRPFRSPVTLPCGNTLCRECLPETFQRENITYPDLPGRRQAIRCPFAECEKEHPKTDCNIDVTMTKVMDSIGEIVAKQISLAGSATTVVEETVRWDECISSQPVSEKARAQSYPGGRLLATYLFAANGDLYRATDVTYPDEQGEAEQAVDVAIMQELHEATHKEVDCQVCYNVYLDPVTTFCGHTLCRTCLARTLDHSSYCPTCRRGLLVQPSLQDQPSNKTLSALLLGLCPEAIAARAETVAMEDLAGEGELSTPLFICTLAFPHMPTFLRIFEPRYRLMLRRCLEGNREFGMLMYNRYNEPQGELGNVHFYQYGTMLRIIHAQLMPDGTSVVESRGIYRFRVRAHGTHDGYAVGNVERVEDLPLDEEERIEAIETSRPILPTDEPGADLERMSTQDLLALGHDFINRMRNRSAIWLQQRVLNTHGQPPNDAALFPFWFASVLPISDSEKYKLLGTTTVRERLKITSGWIRRIESQRWYQSNACAIL</sequence>
<evidence type="ECO:0000313" key="8">
    <source>
        <dbReference type="Proteomes" id="UP000503462"/>
    </source>
</evidence>
<dbReference type="InterPro" id="IPR027370">
    <property type="entry name" value="Znf-RING_euk"/>
</dbReference>
<protein>
    <recommendedName>
        <fullName evidence="9">RING-type domain-containing protein</fullName>
    </recommendedName>
</protein>
<evidence type="ECO:0000256" key="2">
    <source>
        <dbReference type="ARBA" id="ARBA00022771"/>
    </source>
</evidence>
<dbReference type="SMART" id="SM00464">
    <property type="entry name" value="LON"/>
    <property type="match status" value="1"/>
</dbReference>